<reference evidence="2" key="1">
    <citation type="submission" date="2023-06" db="EMBL/GenBank/DDBJ databases">
        <title>Draft genome of Marssonina rosae.</title>
        <authorList>
            <person name="Cheng Q."/>
        </authorList>
    </citation>
    <scope>NUCLEOTIDE SEQUENCE</scope>
    <source>
        <strain evidence="2">R4</strain>
    </source>
</reference>
<dbReference type="InterPro" id="IPR052895">
    <property type="entry name" value="HetReg/Transcr_Mod"/>
</dbReference>
<dbReference type="PANTHER" id="PTHR24148">
    <property type="entry name" value="ANKYRIN REPEAT DOMAIN-CONTAINING PROTEIN 39 HOMOLOG-RELATED"/>
    <property type="match status" value="1"/>
</dbReference>
<feature type="domain" description="Heterokaryon incompatibility" evidence="1">
    <location>
        <begin position="57"/>
        <end position="229"/>
    </location>
</feature>
<proteinExistence type="predicted"/>
<evidence type="ECO:0000313" key="3">
    <source>
        <dbReference type="Proteomes" id="UP001285354"/>
    </source>
</evidence>
<dbReference type="Pfam" id="PF26639">
    <property type="entry name" value="Het-6_barrel"/>
    <property type="match status" value="1"/>
</dbReference>
<dbReference type="InterPro" id="IPR010730">
    <property type="entry name" value="HET"/>
</dbReference>
<evidence type="ECO:0000259" key="1">
    <source>
        <dbReference type="Pfam" id="PF06985"/>
    </source>
</evidence>
<organism evidence="2 3">
    <name type="scientific">Diplocarpon rosae</name>
    <dbReference type="NCBI Taxonomy" id="946125"/>
    <lineage>
        <taxon>Eukaryota</taxon>
        <taxon>Fungi</taxon>
        <taxon>Dikarya</taxon>
        <taxon>Ascomycota</taxon>
        <taxon>Pezizomycotina</taxon>
        <taxon>Leotiomycetes</taxon>
        <taxon>Helotiales</taxon>
        <taxon>Drepanopezizaceae</taxon>
        <taxon>Diplocarpon</taxon>
    </lineage>
</organism>
<dbReference type="Proteomes" id="UP001285354">
    <property type="component" value="Unassembled WGS sequence"/>
</dbReference>
<accession>A0AAD9SXI6</accession>
<keyword evidence="3" id="KW-1185">Reference proteome</keyword>
<protein>
    <recommendedName>
        <fullName evidence="1">Heterokaryon incompatibility domain-containing protein</fullName>
    </recommendedName>
</protein>
<dbReference type="AlphaFoldDB" id="A0AAD9SXI6"/>
<dbReference type="EMBL" id="JAUBYV010000008">
    <property type="protein sequence ID" value="KAK2625362.1"/>
    <property type="molecule type" value="Genomic_DNA"/>
</dbReference>
<gene>
    <name evidence="2" type="ORF">QTJ16_005731</name>
</gene>
<name>A0AAD9SXI6_9HELO</name>
<dbReference type="PANTHER" id="PTHR24148:SF64">
    <property type="entry name" value="HETEROKARYON INCOMPATIBILITY DOMAIN-CONTAINING PROTEIN"/>
    <property type="match status" value="1"/>
</dbReference>
<dbReference type="Pfam" id="PF06985">
    <property type="entry name" value="HET"/>
    <property type="match status" value="1"/>
</dbReference>
<evidence type="ECO:0000313" key="2">
    <source>
        <dbReference type="EMBL" id="KAK2625362.1"/>
    </source>
</evidence>
<sequence length="643" mass="74442">MSFVIPPPHFPYEPLPTEDSIRLLRLAKHVSTSTPRWEVPIIRTTLEIHEIRQSLKFKALSYTSGVPYRKLYDGDEEDPPEPMSEIVCNGRQMPVTRNLFDALISLQKINFTGLIWIHGVCINHRNVDERDSHVLKISSIYSSAEQVIIWLGPYRRGIEELCWATEKLLPSVACPSHLPYRWNIKDDLVNLDMHRPELWTVKGLEFPLERLIILACFYRACRWFTRAWSVPEALLGENIYMLCGEIFVIYLVTKWHPQVAGDIFLSPDYRSSYPRLRTVFTIFLLSSARELDLIADYFASSIAIRSSNLSIPSWVPDYSSDSSPSFFAIASFNDKPQGPDGPLNQLMVLKTREDDIYIALRGVKVNTIRTIQSGSMEDSLHPDASALTRLRLFQFFSDLPRKINSRARLDVFWRTMAANYDDSTHRKCASRDELFKKARPKKNRGAENDKKTVNLLRHNRVMAAREVTRDERSAMAWIKIQLIRLEQDIKGKYPLFLGQFRALIQNLSCDESPDEKSIIGDLQHKNLIESSALTRARQMNQHYLDMFSIEAADYTRRITRRSKSRRLFRTEDDLLGLGTLDVQKNDEVWMLFNARALWVLRPTDAYRTFQVVGDCYVHGFMHAEILKGEDISMADEDREVKLI</sequence>
<comment type="caution">
    <text evidence="2">The sequence shown here is derived from an EMBL/GenBank/DDBJ whole genome shotgun (WGS) entry which is preliminary data.</text>
</comment>